<evidence type="ECO:0000313" key="8">
    <source>
        <dbReference type="EMBL" id="MBB5968189.1"/>
    </source>
</evidence>
<dbReference type="EMBL" id="JACHJJ010000060">
    <property type="protein sequence ID" value="MBB5968189.1"/>
    <property type="molecule type" value="Genomic_DNA"/>
</dbReference>
<dbReference type="InterPro" id="IPR040026">
    <property type="entry name" value="FliD"/>
</dbReference>
<dbReference type="Pfam" id="PF02465">
    <property type="entry name" value="FliD_N"/>
    <property type="match status" value="1"/>
</dbReference>
<keyword evidence="3" id="KW-0175">Coiled coil</keyword>
<evidence type="ECO:0000256" key="3">
    <source>
        <dbReference type="ARBA" id="ARBA00023054"/>
    </source>
</evidence>
<keyword evidence="8" id="KW-0282">Flagellum</keyword>
<dbReference type="InterPro" id="IPR003481">
    <property type="entry name" value="FliD_N"/>
</dbReference>
<comment type="subunit">
    <text evidence="2 5">Homopentamer.</text>
</comment>
<dbReference type="Pfam" id="PF07195">
    <property type="entry name" value="FliD_C"/>
    <property type="match status" value="1"/>
</dbReference>
<protein>
    <recommendedName>
        <fullName evidence="5">Flagellar hook-associated protein 2</fullName>
        <shortName evidence="5">HAP2</shortName>
    </recommendedName>
    <alternativeName>
        <fullName evidence="5">Flagellar cap protein</fullName>
    </alternativeName>
</protein>
<keyword evidence="9" id="KW-1185">Reference proteome</keyword>
<name>A0A841DFD2_PLAVE</name>
<comment type="subcellular location">
    <subcellularLocation>
        <location evidence="5">Secreted</location>
    </subcellularLocation>
    <subcellularLocation>
        <location evidence="5">Bacterial flagellum</location>
    </subcellularLocation>
</comment>
<dbReference type="PANTHER" id="PTHR30288">
    <property type="entry name" value="FLAGELLAR CAP/ASSEMBLY PROTEIN FLID"/>
    <property type="match status" value="1"/>
</dbReference>
<organism evidence="8 9">
    <name type="scientific">Planomonospora venezuelensis</name>
    <dbReference type="NCBI Taxonomy" id="1999"/>
    <lineage>
        <taxon>Bacteria</taxon>
        <taxon>Bacillati</taxon>
        <taxon>Actinomycetota</taxon>
        <taxon>Actinomycetes</taxon>
        <taxon>Streptosporangiales</taxon>
        <taxon>Streptosporangiaceae</taxon>
        <taxon>Planomonospora</taxon>
    </lineage>
</organism>
<dbReference type="PANTHER" id="PTHR30288:SF0">
    <property type="entry name" value="FLAGELLAR HOOK-ASSOCIATED PROTEIN 2"/>
    <property type="match status" value="1"/>
</dbReference>
<dbReference type="GO" id="GO:0071973">
    <property type="term" value="P:bacterial-type flagellum-dependent cell motility"/>
    <property type="evidence" value="ECO:0007669"/>
    <property type="project" value="TreeGrafter"/>
</dbReference>
<dbReference type="InterPro" id="IPR010809">
    <property type="entry name" value="FliD_C"/>
</dbReference>
<comment type="caution">
    <text evidence="8">The sequence shown here is derived from an EMBL/GenBank/DDBJ whole genome shotgun (WGS) entry which is preliminary data.</text>
</comment>
<evidence type="ECO:0000256" key="4">
    <source>
        <dbReference type="ARBA" id="ARBA00023143"/>
    </source>
</evidence>
<dbReference type="AlphaFoldDB" id="A0A841DFD2"/>
<evidence type="ECO:0000256" key="2">
    <source>
        <dbReference type="ARBA" id="ARBA00011255"/>
    </source>
</evidence>
<dbReference type="GO" id="GO:0007155">
    <property type="term" value="P:cell adhesion"/>
    <property type="evidence" value="ECO:0007669"/>
    <property type="project" value="InterPro"/>
</dbReference>
<keyword evidence="8" id="KW-0966">Cell projection</keyword>
<reference evidence="8 9" key="1">
    <citation type="submission" date="2020-08" db="EMBL/GenBank/DDBJ databases">
        <title>Genomic Encyclopedia of Type Strains, Phase III (KMG-III): the genomes of soil and plant-associated and newly described type strains.</title>
        <authorList>
            <person name="Whitman W."/>
        </authorList>
    </citation>
    <scope>NUCLEOTIDE SEQUENCE [LARGE SCALE GENOMIC DNA]</scope>
    <source>
        <strain evidence="8 9">CECT 3303</strain>
    </source>
</reference>
<comment type="function">
    <text evidence="5">Required for morphogenesis and for the elongation of the flagellar filament by facilitating polymerization of the flagellin monomers at the tip of growing filament. Forms a capping structure, which prevents flagellin subunits (transported through the central channel of the flagellum) from leaking out without polymerization at the distal end.</text>
</comment>
<evidence type="ECO:0000259" key="7">
    <source>
        <dbReference type="Pfam" id="PF07195"/>
    </source>
</evidence>
<dbReference type="GO" id="GO:0009424">
    <property type="term" value="C:bacterial-type flagellum hook"/>
    <property type="evidence" value="ECO:0007669"/>
    <property type="project" value="UniProtKB-UniRule"/>
</dbReference>
<feature type="domain" description="Flagellar hook-associated protein 2 N-terminal" evidence="6">
    <location>
        <begin position="11"/>
        <end position="106"/>
    </location>
</feature>
<dbReference type="GO" id="GO:0005576">
    <property type="term" value="C:extracellular region"/>
    <property type="evidence" value="ECO:0007669"/>
    <property type="project" value="UniProtKB-SubCell"/>
</dbReference>
<feature type="domain" description="Flagellar hook-associated protein 2 C-terminal" evidence="7">
    <location>
        <begin position="203"/>
        <end position="443"/>
    </location>
</feature>
<accession>A0A841DFD2</accession>
<dbReference type="Proteomes" id="UP000562352">
    <property type="component" value="Unassembled WGS sequence"/>
</dbReference>
<gene>
    <name evidence="8" type="ORF">FHS22_007510</name>
</gene>
<keyword evidence="5" id="KW-0964">Secreted</keyword>
<keyword evidence="8" id="KW-0969">Cilium</keyword>
<comment type="similarity">
    <text evidence="1 5">Belongs to the FliD family.</text>
</comment>
<evidence type="ECO:0000313" key="9">
    <source>
        <dbReference type="Proteomes" id="UP000562352"/>
    </source>
</evidence>
<keyword evidence="4 5" id="KW-0975">Bacterial flagellum</keyword>
<sequence length="459" mass="47096">MAGSTVDGLVSGMSTSALISQLMQVERIPQTQLQTKVSTQEKVQSAYQSINTKLASLKTAADDMLKDTSWQLAKVTSSSTSVTPTTTAGAVPGSITFKVDSVAKAQVSTARYASATDPALAGGVTKVGISIGGAAAVEIDVTTNTPQGVADAINAKGLSVRASVVTTNEGTVLQLSSTKTGTASGFAVTGLAGGPPVDIVPASNAEIIVGDPTAGGYTVTSGTNAISGVLSGTTINVTKEEDNVTVTVDPDNGAVADKVKAFIDSANAVLSEVGTQTANTPGAKTKQPLAGNFTVRQIAQTVLGQVGAGQNDYGSFSQLGVELDSSGKLTFDRDQFLKAYAADPVKVKNAITAQDPAVQETTAPDGTKIPKSQVTAVMGLAERLSIISNNSTTTVKAAIDGSKSLVTDLTKRIEAWDLRLTKREETLRRQFTGLEVALGKLNQQSSWLAGQISSLPKAE</sequence>
<evidence type="ECO:0000256" key="5">
    <source>
        <dbReference type="RuleBase" id="RU362066"/>
    </source>
</evidence>
<dbReference type="RefSeq" id="WP_184948863.1">
    <property type="nucleotide sequence ID" value="NZ_BAAAWZ010000005.1"/>
</dbReference>
<proteinExistence type="inferred from homology"/>
<evidence type="ECO:0000256" key="1">
    <source>
        <dbReference type="ARBA" id="ARBA00009764"/>
    </source>
</evidence>
<evidence type="ECO:0000259" key="6">
    <source>
        <dbReference type="Pfam" id="PF02465"/>
    </source>
</evidence>
<dbReference type="GO" id="GO:0009421">
    <property type="term" value="C:bacterial-type flagellum filament cap"/>
    <property type="evidence" value="ECO:0007669"/>
    <property type="project" value="InterPro"/>
</dbReference>